<dbReference type="InterPro" id="IPR028082">
    <property type="entry name" value="Peripla_BP_I"/>
</dbReference>
<dbReference type="EMBL" id="CP017634">
    <property type="protein sequence ID" value="ATW27761.1"/>
    <property type="molecule type" value="Genomic_DNA"/>
</dbReference>
<sequence>MKNLGKPMVILTLLLAFALGGCSQQQNPGDAGSEESGQEEPSQTPGEVAFGFSAGFTGDMAPWAEAIHKGGLVAIDEINATGGILGKKVVVYTEDNKSVVEGSVQAATKLVNVNKVSVIIGPESDPIMALADFAVDNKVPIISSSAGTSALDEAGGKGRYLYRTNTGDSFIGICEAKVAKDALGFDKAVILHENTEGSTSAAEAFQQNFTRFGGTILDTVVLSSKQSTYSSELKKAFSTKPPFVYFSTGQVVANIALKEIYQKGETAKILGTTELQNDDLIKATKNASIGLLSIHVVEKEDSQGWTRFSELYQKKYQEKPMAGYYQSNTYDAVILAALAMEAAQDTSGAAVDNYLTQVSGPPGVKVYSFEEGVKELRAGNDIDYEGASGPVDFNEFGNVSAPAVAIMEVNDQLHWVDKEVLDSSNFPAK</sequence>
<gene>
    <name evidence="6" type="ORF">DCMF_26090</name>
</gene>
<dbReference type="PANTHER" id="PTHR30483:SF6">
    <property type="entry name" value="PERIPLASMIC BINDING PROTEIN OF ABC TRANSPORTER FOR NATURAL AMINO ACIDS"/>
    <property type="match status" value="1"/>
</dbReference>
<protein>
    <recommendedName>
        <fullName evidence="5">Leucine-binding protein domain-containing protein</fullName>
    </recommendedName>
</protein>
<feature type="region of interest" description="Disordered" evidence="3">
    <location>
        <begin position="25"/>
        <end position="48"/>
    </location>
</feature>
<dbReference type="PROSITE" id="PS51257">
    <property type="entry name" value="PROKAR_LIPOPROTEIN"/>
    <property type="match status" value="1"/>
</dbReference>
<dbReference type="AlphaFoldDB" id="A0A3G1KZE7"/>
<dbReference type="Proteomes" id="UP000323521">
    <property type="component" value="Chromosome"/>
</dbReference>
<evidence type="ECO:0000313" key="6">
    <source>
        <dbReference type="EMBL" id="ATW27761.1"/>
    </source>
</evidence>
<dbReference type="RefSeq" id="WP_148137142.1">
    <property type="nucleotide sequence ID" value="NZ_CP017634.1"/>
</dbReference>
<proteinExistence type="inferred from homology"/>
<evidence type="ECO:0000259" key="5">
    <source>
        <dbReference type="Pfam" id="PF13458"/>
    </source>
</evidence>
<organism evidence="6 7">
    <name type="scientific">Formimonas warabiya</name>
    <dbReference type="NCBI Taxonomy" id="1761012"/>
    <lineage>
        <taxon>Bacteria</taxon>
        <taxon>Bacillati</taxon>
        <taxon>Bacillota</taxon>
        <taxon>Clostridia</taxon>
        <taxon>Eubacteriales</taxon>
        <taxon>Peptococcaceae</taxon>
        <taxon>Candidatus Formimonas</taxon>
    </lineage>
</organism>
<dbReference type="OrthoDB" id="9783240at2"/>
<dbReference type="Gene3D" id="3.40.50.2300">
    <property type="match status" value="2"/>
</dbReference>
<dbReference type="InterPro" id="IPR051010">
    <property type="entry name" value="BCAA_transport"/>
</dbReference>
<evidence type="ECO:0000256" key="1">
    <source>
        <dbReference type="ARBA" id="ARBA00010062"/>
    </source>
</evidence>
<feature type="chain" id="PRO_5038830419" description="Leucine-binding protein domain-containing protein" evidence="4">
    <location>
        <begin position="19"/>
        <end position="429"/>
    </location>
</feature>
<dbReference type="Pfam" id="PF13458">
    <property type="entry name" value="Peripla_BP_6"/>
    <property type="match status" value="1"/>
</dbReference>
<dbReference type="PANTHER" id="PTHR30483">
    <property type="entry name" value="LEUCINE-SPECIFIC-BINDING PROTEIN"/>
    <property type="match status" value="1"/>
</dbReference>
<dbReference type="InterPro" id="IPR028081">
    <property type="entry name" value="Leu-bd"/>
</dbReference>
<evidence type="ECO:0000256" key="2">
    <source>
        <dbReference type="ARBA" id="ARBA00022729"/>
    </source>
</evidence>
<evidence type="ECO:0000256" key="4">
    <source>
        <dbReference type="SAM" id="SignalP"/>
    </source>
</evidence>
<comment type="similarity">
    <text evidence="1">Belongs to the leucine-binding protein family.</text>
</comment>
<accession>A0A3G1KZE7</accession>
<evidence type="ECO:0000256" key="3">
    <source>
        <dbReference type="SAM" id="MobiDB-lite"/>
    </source>
</evidence>
<name>A0A3G1KZE7_FORW1</name>
<dbReference type="SUPFAM" id="SSF53822">
    <property type="entry name" value="Periplasmic binding protein-like I"/>
    <property type="match status" value="1"/>
</dbReference>
<evidence type="ECO:0000313" key="7">
    <source>
        <dbReference type="Proteomes" id="UP000323521"/>
    </source>
</evidence>
<keyword evidence="2 4" id="KW-0732">Signal</keyword>
<dbReference type="KEGG" id="fwa:DCMF_26090"/>
<feature type="domain" description="Leucine-binding protein" evidence="5">
    <location>
        <begin position="48"/>
        <end position="410"/>
    </location>
</feature>
<reference evidence="6 7" key="1">
    <citation type="submission" date="2016-10" db="EMBL/GenBank/DDBJ databases">
        <title>Complete Genome Sequence of Peptococcaceae strain DCMF.</title>
        <authorList>
            <person name="Edwards R.J."/>
            <person name="Holland S.I."/>
            <person name="Deshpande N.P."/>
            <person name="Wong Y.K."/>
            <person name="Ertan H."/>
            <person name="Manefield M."/>
            <person name="Russell T.L."/>
            <person name="Lee M.J."/>
        </authorList>
    </citation>
    <scope>NUCLEOTIDE SEQUENCE [LARGE SCALE GENOMIC DNA]</scope>
    <source>
        <strain evidence="6 7">DCMF</strain>
    </source>
</reference>
<keyword evidence="7" id="KW-1185">Reference proteome</keyword>
<feature type="signal peptide" evidence="4">
    <location>
        <begin position="1"/>
        <end position="18"/>
    </location>
</feature>